<accession>A0ABM1Q239</accession>
<reference evidence="2" key="2">
    <citation type="journal article" date="2016" name="G3 (Bethesda)">
        <title>Genome Evolution in Three Species of Cactophilic Drosophila.</title>
        <authorList>
            <person name="Sanchez-Flores A."/>
            <person name="Penazola F."/>
            <person name="Carpinteyro-Ponce J."/>
            <person name="Nazario-Yepiz N."/>
            <person name="Abreu-Goodger C."/>
            <person name="Machado C.A."/>
            <person name="Markow T.A."/>
        </authorList>
    </citation>
    <scope>NUCLEOTIDE SEQUENCE [LARGE SCALE GENOMIC DNA]</scope>
</reference>
<dbReference type="PANTHER" id="PTHR11012">
    <property type="entry name" value="PROTEIN KINASE-LIKE DOMAIN-CONTAINING"/>
    <property type="match status" value="1"/>
</dbReference>
<reference evidence="2" key="1">
    <citation type="journal article" date="1997" name="Nucleic Acids Res.">
        <title>tRNAscan-SE: a program for improved detection of transfer RNA genes in genomic sequence.</title>
        <authorList>
            <person name="Lowe T.M."/>
            <person name="Eddy S.R."/>
        </authorList>
    </citation>
    <scope>NUCLEOTIDE SEQUENCE [LARGE SCALE GENOMIC DNA]</scope>
</reference>
<evidence type="ECO:0000313" key="3">
    <source>
        <dbReference type="RefSeq" id="XP_017873525.1"/>
    </source>
</evidence>
<gene>
    <name evidence="3" type="primary">LOC108620979</name>
</gene>
<dbReference type="InterPro" id="IPR015897">
    <property type="entry name" value="CHK_kinase-like"/>
</dbReference>
<dbReference type="RefSeq" id="XP_017873525.1">
    <property type="nucleotide sequence ID" value="XM_018018036.1"/>
</dbReference>
<dbReference type="GeneID" id="108620979"/>
<keyword evidence="2" id="KW-1185">Reference proteome</keyword>
<proteinExistence type="predicted"/>
<dbReference type="InterPro" id="IPR011009">
    <property type="entry name" value="Kinase-like_dom_sf"/>
</dbReference>
<sequence>MAANNGSYNSDELDAPEWLGPQFMKEVLDEHLKLPDLKVIDAKFTPASAKGDHYASVMFRAVVEYETTGSSGSSTISFIIKTMPEADGLKKDMLSESHVFKTEIAMYTEILPKFEKILREAGDEITFCTPCIYHRLKPRQIMVFEDLLPKGYSVLRRDANVEELQVALSKLAKWHAVSFKLLKENPEQFDHLKYDLTTIPNMMEQEFMTKSLDNFINMLGVEESLKPFQKYFEPMRGKLNQRYVDAVREYRENRQADTYYVVCHGDFHLRNLMFKGLDCMLLDFQMSHVGSMIYDITYAIYMLFDGEVQRNKKDELIYYYFQTFLKTLQKIGYRDKLPNLIEFRRQMFKNRSLDFLMLTAFQPIIMHMRQGGDAGEIVEDEQSTIQIYHQKEYIDNLKILLPRMLHLGYFESLDM</sequence>
<dbReference type="Pfam" id="PF02958">
    <property type="entry name" value="EcKL"/>
    <property type="match status" value="1"/>
</dbReference>
<dbReference type="InterPro" id="IPR004119">
    <property type="entry name" value="EcKL"/>
</dbReference>
<name>A0ABM1Q239_DROAR</name>
<dbReference type="SMART" id="SM00587">
    <property type="entry name" value="CHK"/>
    <property type="match status" value="1"/>
</dbReference>
<dbReference type="SUPFAM" id="SSF56112">
    <property type="entry name" value="Protein kinase-like (PK-like)"/>
    <property type="match status" value="1"/>
</dbReference>
<feature type="domain" description="CHK kinase-like" evidence="1">
    <location>
        <begin position="142"/>
        <end position="330"/>
    </location>
</feature>
<dbReference type="PANTHER" id="PTHR11012:SF12">
    <property type="entry name" value="CHK KINASE-LIKE DOMAIN-CONTAINING PROTEIN-RELATED"/>
    <property type="match status" value="1"/>
</dbReference>
<dbReference type="Proteomes" id="UP000694904">
    <property type="component" value="Chromosome 2"/>
</dbReference>
<protein>
    <submittedName>
        <fullName evidence="3">Uncharacterized protein LOC108620979</fullName>
    </submittedName>
</protein>
<reference evidence="3" key="3">
    <citation type="submission" date="2025-08" db="UniProtKB">
        <authorList>
            <consortium name="RefSeq"/>
        </authorList>
    </citation>
    <scope>IDENTIFICATION</scope>
    <source>
        <tissue evidence="3">Whole organism</tissue>
    </source>
</reference>
<evidence type="ECO:0000259" key="1">
    <source>
        <dbReference type="SMART" id="SM00587"/>
    </source>
</evidence>
<dbReference type="Gene3D" id="3.90.1200.10">
    <property type="match status" value="1"/>
</dbReference>
<organism evidence="2 3">
    <name type="scientific">Drosophila arizonae</name>
    <name type="common">Fruit fly</name>
    <dbReference type="NCBI Taxonomy" id="7263"/>
    <lineage>
        <taxon>Eukaryota</taxon>
        <taxon>Metazoa</taxon>
        <taxon>Ecdysozoa</taxon>
        <taxon>Arthropoda</taxon>
        <taxon>Hexapoda</taxon>
        <taxon>Insecta</taxon>
        <taxon>Pterygota</taxon>
        <taxon>Neoptera</taxon>
        <taxon>Endopterygota</taxon>
        <taxon>Diptera</taxon>
        <taxon>Brachycera</taxon>
        <taxon>Muscomorpha</taxon>
        <taxon>Ephydroidea</taxon>
        <taxon>Drosophilidae</taxon>
        <taxon>Drosophila</taxon>
    </lineage>
</organism>
<evidence type="ECO:0000313" key="2">
    <source>
        <dbReference type="Proteomes" id="UP000694904"/>
    </source>
</evidence>